<feature type="transmembrane region" description="Helical" evidence="1">
    <location>
        <begin position="52"/>
        <end position="74"/>
    </location>
</feature>
<dbReference type="RefSeq" id="WP_141966335.1">
    <property type="nucleotide sequence ID" value="NZ_VFPO01000001.1"/>
</dbReference>
<proteinExistence type="predicted"/>
<dbReference type="Pfam" id="PF20226">
    <property type="entry name" value="DUF6585"/>
    <property type="match status" value="1"/>
</dbReference>
<reference evidence="2 3" key="1">
    <citation type="submission" date="2019-06" db="EMBL/GenBank/DDBJ databases">
        <title>Sequencing the genomes of 1000 actinobacteria strains.</title>
        <authorList>
            <person name="Klenk H.-P."/>
        </authorList>
    </citation>
    <scope>NUCLEOTIDE SEQUENCE [LARGE SCALE GENOMIC DNA]</scope>
    <source>
        <strain evidence="2 3">DSM 45043</strain>
    </source>
</reference>
<protein>
    <submittedName>
        <fullName evidence="2">Uncharacterized protein</fullName>
    </submittedName>
</protein>
<evidence type="ECO:0000313" key="3">
    <source>
        <dbReference type="Proteomes" id="UP000316706"/>
    </source>
</evidence>
<keyword evidence="1" id="KW-0812">Transmembrane</keyword>
<keyword evidence="1" id="KW-1133">Transmembrane helix</keyword>
<dbReference type="OrthoDB" id="153933at2"/>
<keyword evidence="1" id="KW-0472">Membrane</keyword>
<dbReference type="InterPro" id="IPR046492">
    <property type="entry name" value="DUF6585"/>
</dbReference>
<sequence>MTFPEGRLGEPVRTFEGRTGGRGAPVWPALVPPALVSLALIPPAIVYLRDGVWWAGVPALLLSMGCAAAAGWIAGRDRPRTGAKVVHLYTNGISVAGPDGVAAYEWDDLVSVTVAGVQEGGPDGRTRWRFTVVAEDGNVLHLTDDLPDVRELGETVAREVTARLVPRRLAEVKAGELVRLDPFTVDLDGVEKDGERLPWAAVKDVSIDNGLVTVHAWGGRPDLVAVVSQMPDALAFAALCHRVKDLTEPP</sequence>
<gene>
    <name evidence="2" type="ORF">FHX41_0916</name>
</gene>
<evidence type="ECO:0000256" key="1">
    <source>
        <dbReference type="SAM" id="Phobius"/>
    </source>
</evidence>
<dbReference type="EMBL" id="VFPO01000001">
    <property type="protein sequence ID" value="TQM67311.1"/>
    <property type="molecule type" value="Genomic_DNA"/>
</dbReference>
<organism evidence="2 3">
    <name type="scientific">Actinomadura hallensis</name>
    <dbReference type="NCBI Taxonomy" id="337895"/>
    <lineage>
        <taxon>Bacteria</taxon>
        <taxon>Bacillati</taxon>
        <taxon>Actinomycetota</taxon>
        <taxon>Actinomycetes</taxon>
        <taxon>Streptosporangiales</taxon>
        <taxon>Thermomonosporaceae</taxon>
        <taxon>Actinomadura</taxon>
    </lineage>
</organism>
<feature type="transmembrane region" description="Helical" evidence="1">
    <location>
        <begin position="26"/>
        <end position="46"/>
    </location>
</feature>
<accession>A0A543I9R8</accession>
<comment type="caution">
    <text evidence="2">The sequence shown here is derived from an EMBL/GenBank/DDBJ whole genome shotgun (WGS) entry which is preliminary data.</text>
</comment>
<keyword evidence="3" id="KW-1185">Reference proteome</keyword>
<dbReference type="AlphaFoldDB" id="A0A543I9R8"/>
<dbReference type="Proteomes" id="UP000316706">
    <property type="component" value="Unassembled WGS sequence"/>
</dbReference>
<name>A0A543I9R8_9ACTN</name>
<evidence type="ECO:0000313" key="2">
    <source>
        <dbReference type="EMBL" id="TQM67311.1"/>
    </source>
</evidence>